<evidence type="ECO:0000313" key="3">
    <source>
        <dbReference type="Proteomes" id="UP001056535"/>
    </source>
</evidence>
<evidence type="ECO:0000313" key="2">
    <source>
        <dbReference type="EMBL" id="USQ75654.1"/>
    </source>
</evidence>
<protein>
    <submittedName>
        <fullName evidence="2">Uncharacterized protein</fullName>
    </submittedName>
</protein>
<evidence type="ECO:0000256" key="1">
    <source>
        <dbReference type="SAM" id="Phobius"/>
    </source>
</evidence>
<keyword evidence="1" id="KW-0812">Transmembrane</keyword>
<keyword evidence="3" id="KW-1185">Reference proteome</keyword>
<name>A0ABY4YFV7_9MICO</name>
<accession>A0ABY4YFV7</accession>
<feature type="transmembrane region" description="Helical" evidence="1">
    <location>
        <begin position="50"/>
        <end position="72"/>
    </location>
</feature>
<feature type="transmembrane region" description="Helical" evidence="1">
    <location>
        <begin position="20"/>
        <end position="38"/>
    </location>
</feature>
<sequence length="139" mass="15151">MILFGAASYFNKYDEPATLSMFTLLLAFPAAAAAWVGIDRTHNFFGGSAKARVISLTTFAVSVFAVLASLKVDWPPDFPRFGDADGQILGYPWPWGGLLVVSGATMLVAVYLWLSEAIMYARFSGRAPDGVDKTWDEVM</sequence>
<dbReference type="EMBL" id="CP099490">
    <property type="protein sequence ID" value="USQ75654.1"/>
    <property type="molecule type" value="Genomic_DNA"/>
</dbReference>
<organism evidence="2 3">
    <name type="scientific">Ornithinimicrobium cryptoxanthini</name>
    <dbReference type="NCBI Taxonomy" id="2934161"/>
    <lineage>
        <taxon>Bacteria</taxon>
        <taxon>Bacillati</taxon>
        <taxon>Actinomycetota</taxon>
        <taxon>Actinomycetes</taxon>
        <taxon>Micrococcales</taxon>
        <taxon>Ornithinimicrobiaceae</taxon>
        <taxon>Ornithinimicrobium</taxon>
    </lineage>
</organism>
<dbReference type="Proteomes" id="UP001056535">
    <property type="component" value="Chromosome"/>
</dbReference>
<gene>
    <name evidence="2" type="ORF">NF557_13690</name>
</gene>
<keyword evidence="1" id="KW-1133">Transmembrane helix</keyword>
<feature type="transmembrane region" description="Helical" evidence="1">
    <location>
        <begin position="92"/>
        <end position="114"/>
    </location>
</feature>
<reference evidence="2" key="1">
    <citation type="submission" date="2022-06" db="EMBL/GenBank/DDBJ databases">
        <title>Ornithinimicrobium JY.X270.</title>
        <authorList>
            <person name="Huang Y."/>
        </authorList>
    </citation>
    <scope>NUCLEOTIDE SEQUENCE</scope>
    <source>
        <strain evidence="2">JY.X270</strain>
    </source>
</reference>
<dbReference type="RefSeq" id="WP_252620081.1">
    <property type="nucleotide sequence ID" value="NZ_CP099490.1"/>
</dbReference>
<keyword evidence="1" id="KW-0472">Membrane</keyword>
<proteinExistence type="predicted"/>